<accession>A0A0M9ELM5</accession>
<proteinExistence type="predicted"/>
<dbReference type="AlphaFoldDB" id="A0A0M9ELM5"/>
<evidence type="ECO:0000256" key="1">
    <source>
        <dbReference type="ARBA" id="ARBA00022529"/>
    </source>
</evidence>
<keyword evidence="2" id="KW-0295">Fungicide</keyword>
<dbReference type="Proteomes" id="UP000037904">
    <property type="component" value="Unassembled WGS sequence"/>
</dbReference>
<dbReference type="EMBL" id="JXCE01001011">
    <property type="protein sequence ID" value="KPA35588.1"/>
    <property type="molecule type" value="Genomic_DNA"/>
</dbReference>
<dbReference type="OrthoDB" id="4478077at2759"/>
<comment type="caution">
    <text evidence="4">The sequence shown here is derived from an EMBL/GenBank/DDBJ whole genome shotgun (WGS) entry which is preliminary data.</text>
</comment>
<dbReference type="InterPro" id="IPR023112">
    <property type="entry name" value="Antifungal-protein_dom_sf"/>
</dbReference>
<reference evidence="4 5" key="1">
    <citation type="submission" date="2015-04" db="EMBL/GenBank/DDBJ databases">
        <title>The draft genome sequence of Fusarium langsethiae, a T-2/HT-2 mycotoxin producer.</title>
        <authorList>
            <person name="Lysoe E."/>
            <person name="Divon H.H."/>
            <person name="Terzi V."/>
            <person name="Orru L."/>
            <person name="Lamontanara A."/>
            <person name="Kolseth A.-K."/>
            <person name="Frandsen R.J."/>
            <person name="Nielsen K."/>
            <person name="Thrane U."/>
        </authorList>
    </citation>
    <scope>NUCLEOTIDE SEQUENCE [LARGE SCALE GENOMIC DNA]</scope>
    <source>
        <strain evidence="4 5">Fl201059</strain>
    </source>
</reference>
<evidence type="ECO:0000256" key="3">
    <source>
        <dbReference type="SAM" id="SignalP"/>
    </source>
</evidence>
<dbReference type="GO" id="GO:0050832">
    <property type="term" value="P:defense response to fungus"/>
    <property type="evidence" value="ECO:0007669"/>
    <property type="project" value="UniProtKB-KW"/>
</dbReference>
<gene>
    <name evidence="4" type="ORF">FLAG1_11701</name>
</gene>
<keyword evidence="5" id="KW-1185">Reference proteome</keyword>
<keyword evidence="1" id="KW-0929">Antimicrobial</keyword>
<organism evidence="4 5">
    <name type="scientific">Fusarium langsethiae</name>
    <dbReference type="NCBI Taxonomy" id="179993"/>
    <lineage>
        <taxon>Eukaryota</taxon>
        <taxon>Fungi</taxon>
        <taxon>Dikarya</taxon>
        <taxon>Ascomycota</taxon>
        <taxon>Pezizomycotina</taxon>
        <taxon>Sordariomycetes</taxon>
        <taxon>Hypocreomycetidae</taxon>
        <taxon>Hypocreales</taxon>
        <taxon>Nectriaceae</taxon>
        <taxon>Fusarium</taxon>
    </lineage>
</organism>
<dbReference type="SUPFAM" id="SSF57598">
    <property type="entry name" value="Antifungal protein (AGAFP)"/>
    <property type="match status" value="1"/>
</dbReference>
<evidence type="ECO:0000313" key="4">
    <source>
        <dbReference type="EMBL" id="KPA35588.1"/>
    </source>
</evidence>
<name>A0A0M9ELM5_FUSLA</name>
<feature type="signal peptide" evidence="3">
    <location>
        <begin position="1"/>
        <end position="18"/>
    </location>
</feature>
<feature type="chain" id="PRO_5005834833" evidence="3">
    <location>
        <begin position="19"/>
        <end position="92"/>
    </location>
</feature>
<dbReference type="Gene3D" id="2.40.50.60">
    <property type="entry name" value="Antifungal protein domain"/>
    <property type="match status" value="1"/>
</dbReference>
<sequence>MQISTILPLFVAAMGVVATPIDSPAQELDARGNLFPRLEYWGSCTKAENRCKYKNDKGKEVLQNCPKFDNKKCTKDGNSCKWDSAKKELTCY</sequence>
<dbReference type="GO" id="GO:0031640">
    <property type="term" value="P:killing of cells of another organism"/>
    <property type="evidence" value="ECO:0007669"/>
    <property type="project" value="UniProtKB-KW"/>
</dbReference>
<keyword evidence="3" id="KW-0732">Signal</keyword>
<dbReference type="InterPro" id="IPR022706">
    <property type="entry name" value="Antifungal_prot"/>
</dbReference>
<evidence type="ECO:0000313" key="5">
    <source>
        <dbReference type="Proteomes" id="UP000037904"/>
    </source>
</evidence>
<protein>
    <submittedName>
        <fullName evidence="4">Antifungal protein</fullName>
    </submittedName>
</protein>
<evidence type="ECO:0000256" key="2">
    <source>
        <dbReference type="ARBA" id="ARBA00022577"/>
    </source>
</evidence>
<dbReference type="Pfam" id="PF11402">
    <property type="entry name" value="Antifungal_prot"/>
    <property type="match status" value="1"/>
</dbReference>